<dbReference type="PANTHER" id="PTHR14699">
    <property type="entry name" value="STI2 PROTEIN-RELATED"/>
    <property type="match status" value="1"/>
</dbReference>
<dbReference type="Pfam" id="PF25068">
    <property type="entry name" value="ARM_TT21_4th"/>
    <property type="match status" value="1"/>
</dbReference>
<dbReference type="Gene3D" id="1.25.40.10">
    <property type="entry name" value="Tetratricopeptide repeat domain"/>
    <property type="match status" value="1"/>
</dbReference>
<dbReference type="GO" id="GO:0061512">
    <property type="term" value="P:protein localization to cilium"/>
    <property type="evidence" value="ECO:0007669"/>
    <property type="project" value="TreeGrafter"/>
</dbReference>
<proteinExistence type="inferred from homology"/>
<gene>
    <name evidence="6" type="ORF">GIL414_LOCUS67185</name>
</gene>
<dbReference type="PROSITE" id="PS50005">
    <property type="entry name" value="TPR"/>
    <property type="match status" value="1"/>
</dbReference>
<feature type="repeat" description="TPR" evidence="4">
    <location>
        <begin position="19"/>
        <end position="52"/>
    </location>
</feature>
<dbReference type="InterPro" id="IPR040364">
    <property type="entry name" value="TTC21A/TTC21B"/>
</dbReference>
<accession>A0A8S3GY40</accession>
<evidence type="ECO:0000256" key="1">
    <source>
        <dbReference type="ARBA" id="ARBA00010935"/>
    </source>
</evidence>
<dbReference type="SUPFAM" id="SSF48452">
    <property type="entry name" value="TPR-like"/>
    <property type="match status" value="1"/>
</dbReference>
<reference evidence="6" key="1">
    <citation type="submission" date="2021-02" db="EMBL/GenBank/DDBJ databases">
        <authorList>
            <person name="Nowell W R."/>
        </authorList>
    </citation>
    <scope>NUCLEOTIDE SEQUENCE</scope>
</reference>
<comment type="similarity">
    <text evidence="1">Belongs to the TTC21 family.</text>
</comment>
<evidence type="ECO:0000256" key="4">
    <source>
        <dbReference type="PROSITE-ProRule" id="PRU00339"/>
    </source>
</evidence>
<evidence type="ECO:0000256" key="2">
    <source>
        <dbReference type="ARBA" id="ARBA00022737"/>
    </source>
</evidence>
<dbReference type="AlphaFoldDB" id="A0A8S3GY40"/>
<sequence length="183" mass="21484">PEKAIEIYDAALRQNNRDVGLMKKIGEAYIKTHAYTKAIKYYEAIVKAEPQSELRINLADLLSKLNQNDQAQRILDQLLKEEVPNTNFQHAQQITKAYEIFANMVEHNKQFDETKQYLVQAKDNQKKLLKRIQLEDGDLQKENQKIYCNICYRLASMYFDEHDYELAIKDLKEASAIDDRNLK</sequence>
<protein>
    <recommendedName>
        <fullName evidence="5">Tetratricopeptide repeat protein 21A/21B fourth ARM domain-containing protein</fullName>
    </recommendedName>
</protein>
<dbReference type="PANTHER" id="PTHR14699:SF0">
    <property type="entry name" value="TETRATRICOPEPTIDE REPEAT PROTEIN 21 HOMOLOG"/>
    <property type="match status" value="1"/>
</dbReference>
<dbReference type="EMBL" id="CAJOBJ010325450">
    <property type="protein sequence ID" value="CAF5174408.1"/>
    <property type="molecule type" value="Genomic_DNA"/>
</dbReference>
<keyword evidence="2" id="KW-0677">Repeat</keyword>
<dbReference type="InterPro" id="IPR011990">
    <property type="entry name" value="TPR-like_helical_dom_sf"/>
</dbReference>
<dbReference type="InterPro" id="IPR056836">
    <property type="entry name" value="ARM_TT21_4th"/>
</dbReference>
<feature type="domain" description="Tetratricopeptide repeat protein 21A/21B fourth ARM" evidence="5">
    <location>
        <begin position="21"/>
        <end position="174"/>
    </location>
</feature>
<evidence type="ECO:0000259" key="5">
    <source>
        <dbReference type="Pfam" id="PF25068"/>
    </source>
</evidence>
<dbReference type="Proteomes" id="UP000681720">
    <property type="component" value="Unassembled WGS sequence"/>
</dbReference>
<evidence type="ECO:0000256" key="3">
    <source>
        <dbReference type="ARBA" id="ARBA00022803"/>
    </source>
</evidence>
<evidence type="ECO:0000313" key="6">
    <source>
        <dbReference type="EMBL" id="CAF5174408.1"/>
    </source>
</evidence>
<comment type="caution">
    <text evidence="6">The sequence shown here is derived from an EMBL/GenBank/DDBJ whole genome shotgun (WGS) entry which is preliminary data.</text>
</comment>
<evidence type="ECO:0000313" key="7">
    <source>
        <dbReference type="Proteomes" id="UP000681720"/>
    </source>
</evidence>
<dbReference type="GO" id="GO:0030991">
    <property type="term" value="C:intraciliary transport particle A"/>
    <property type="evidence" value="ECO:0007669"/>
    <property type="project" value="TreeGrafter"/>
</dbReference>
<dbReference type="GO" id="GO:0005929">
    <property type="term" value="C:cilium"/>
    <property type="evidence" value="ECO:0007669"/>
    <property type="project" value="GOC"/>
</dbReference>
<keyword evidence="3 4" id="KW-0802">TPR repeat</keyword>
<dbReference type="GO" id="GO:0035721">
    <property type="term" value="P:intraciliary retrograde transport"/>
    <property type="evidence" value="ECO:0007669"/>
    <property type="project" value="TreeGrafter"/>
</dbReference>
<feature type="non-terminal residue" evidence="6">
    <location>
        <position position="1"/>
    </location>
</feature>
<organism evidence="6 7">
    <name type="scientific">Rotaria magnacalcarata</name>
    <dbReference type="NCBI Taxonomy" id="392030"/>
    <lineage>
        <taxon>Eukaryota</taxon>
        <taxon>Metazoa</taxon>
        <taxon>Spiralia</taxon>
        <taxon>Gnathifera</taxon>
        <taxon>Rotifera</taxon>
        <taxon>Eurotatoria</taxon>
        <taxon>Bdelloidea</taxon>
        <taxon>Philodinida</taxon>
        <taxon>Philodinidae</taxon>
        <taxon>Rotaria</taxon>
    </lineage>
</organism>
<name>A0A8S3GY40_9BILA</name>
<feature type="non-terminal residue" evidence="6">
    <location>
        <position position="183"/>
    </location>
</feature>
<dbReference type="InterPro" id="IPR019734">
    <property type="entry name" value="TPR_rpt"/>
</dbReference>
<dbReference type="SMART" id="SM00028">
    <property type="entry name" value="TPR"/>
    <property type="match status" value="2"/>
</dbReference>